<dbReference type="InterPro" id="IPR027417">
    <property type="entry name" value="P-loop_NTPase"/>
</dbReference>
<dbReference type="GO" id="GO:0005525">
    <property type="term" value="F:GTP binding"/>
    <property type="evidence" value="ECO:0007669"/>
    <property type="project" value="InterPro"/>
</dbReference>
<dbReference type="InterPro" id="IPR050209">
    <property type="entry name" value="Rab_GTPases_membrane_traffic"/>
</dbReference>
<dbReference type="InterPro" id="IPR005225">
    <property type="entry name" value="Small_GTP-bd"/>
</dbReference>
<dbReference type="GO" id="GO:0003924">
    <property type="term" value="F:GTPase activity"/>
    <property type="evidence" value="ECO:0007669"/>
    <property type="project" value="InterPro"/>
</dbReference>
<name>A0A843XBK3_COLES</name>
<protein>
    <submittedName>
        <fullName evidence="3">Uncharacterized protein</fullName>
    </submittedName>
</protein>
<dbReference type="SUPFAM" id="SSF52540">
    <property type="entry name" value="P-loop containing nucleoside triphosphate hydrolases"/>
    <property type="match status" value="1"/>
</dbReference>
<accession>A0A843XBK3</accession>
<dbReference type="PANTHER" id="PTHR47979">
    <property type="entry name" value="DRAB11-RELATED"/>
    <property type="match status" value="1"/>
</dbReference>
<evidence type="ECO:0000256" key="1">
    <source>
        <dbReference type="ARBA" id="ARBA00006270"/>
    </source>
</evidence>
<keyword evidence="4" id="KW-1185">Reference proteome</keyword>
<feature type="compositionally biased region" description="Basic and acidic residues" evidence="2">
    <location>
        <begin position="168"/>
        <end position="182"/>
    </location>
</feature>
<sequence>MAAGASSPPPPPRLALAVGACWAVLVGDSAVGKSNLLSRIKRGEFRLDSKPTIGVEFACRDVRVGGSLVKAHIWDTASQERSRSSETNRKNKSKQMWFHCAATRSVADIHDEEQTNEVYEELWFSGRLEDEKKVPTPILPHSKNATAKGDATRDASVCADVTSVYRGAHGDRDTSIATDRGDTTCSRRNGETRS</sequence>
<dbReference type="PRINTS" id="PR00449">
    <property type="entry name" value="RASTRNSFRMNG"/>
</dbReference>
<evidence type="ECO:0000313" key="3">
    <source>
        <dbReference type="EMBL" id="MQM16779.1"/>
    </source>
</evidence>
<dbReference type="AlphaFoldDB" id="A0A843XBK3"/>
<dbReference type="NCBIfam" id="TIGR00231">
    <property type="entry name" value="small_GTP"/>
    <property type="match status" value="1"/>
</dbReference>
<evidence type="ECO:0000256" key="2">
    <source>
        <dbReference type="SAM" id="MobiDB-lite"/>
    </source>
</evidence>
<comment type="similarity">
    <text evidence="1">Belongs to the small GTPase superfamily. Rab family.</text>
</comment>
<dbReference type="Pfam" id="PF00071">
    <property type="entry name" value="Ras"/>
    <property type="match status" value="1"/>
</dbReference>
<dbReference type="PROSITE" id="PS51419">
    <property type="entry name" value="RAB"/>
    <property type="match status" value="1"/>
</dbReference>
<organism evidence="3 4">
    <name type="scientific">Colocasia esculenta</name>
    <name type="common">Wild taro</name>
    <name type="synonym">Arum esculentum</name>
    <dbReference type="NCBI Taxonomy" id="4460"/>
    <lineage>
        <taxon>Eukaryota</taxon>
        <taxon>Viridiplantae</taxon>
        <taxon>Streptophyta</taxon>
        <taxon>Embryophyta</taxon>
        <taxon>Tracheophyta</taxon>
        <taxon>Spermatophyta</taxon>
        <taxon>Magnoliopsida</taxon>
        <taxon>Liliopsida</taxon>
        <taxon>Araceae</taxon>
        <taxon>Aroideae</taxon>
        <taxon>Colocasieae</taxon>
        <taxon>Colocasia</taxon>
    </lineage>
</organism>
<evidence type="ECO:0000313" key="4">
    <source>
        <dbReference type="Proteomes" id="UP000652761"/>
    </source>
</evidence>
<proteinExistence type="inferred from homology"/>
<dbReference type="Proteomes" id="UP000652761">
    <property type="component" value="Unassembled WGS sequence"/>
</dbReference>
<comment type="caution">
    <text evidence="3">The sequence shown here is derived from an EMBL/GenBank/DDBJ whole genome shotgun (WGS) entry which is preliminary data.</text>
</comment>
<dbReference type="InterPro" id="IPR001806">
    <property type="entry name" value="Small_GTPase"/>
</dbReference>
<feature type="region of interest" description="Disordered" evidence="2">
    <location>
        <begin position="168"/>
        <end position="194"/>
    </location>
</feature>
<dbReference type="EMBL" id="NMUH01007165">
    <property type="protein sequence ID" value="MQM16779.1"/>
    <property type="molecule type" value="Genomic_DNA"/>
</dbReference>
<dbReference type="SMART" id="SM00175">
    <property type="entry name" value="RAB"/>
    <property type="match status" value="1"/>
</dbReference>
<dbReference type="Gene3D" id="3.40.50.300">
    <property type="entry name" value="P-loop containing nucleotide triphosphate hydrolases"/>
    <property type="match status" value="1"/>
</dbReference>
<feature type="region of interest" description="Disordered" evidence="2">
    <location>
        <begin position="134"/>
        <end position="153"/>
    </location>
</feature>
<reference evidence="3" key="1">
    <citation type="submission" date="2017-07" db="EMBL/GenBank/DDBJ databases">
        <title>Taro Niue Genome Assembly and Annotation.</title>
        <authorList>
            <person name="Atibalentja N."/>
            <person name="Keating K."/>
            <person name="Fields C.J."/>
        </authorList>
    </citation>
    <scope>NUCLEOTIDE SEQUENCE</scope>
    <source>
        <strain evidence="3">Niue_2</strain>
        <tissue evidence="3">Leaf</tissue>
    </source>
</reference>
<gene>
    <name evidence="3" type="ORF">Taro_049737</name>
</gene>